<dbReference type="CDD" id="cd00801">
    <property type="entry name" value="INT_P4_C"/>
    <property type="match status" value="1"/>
</dbReference>
<feature type="domain" description="Core-binding (CB)" evidence="7">
    <location>
        <begin position="105"/>
        <end position="187"/>
    </location>
</feature>
<dbReference type="OrthoDB" id="9795573at2"/>
<dbReference type="InterPro" id="IPR044068">
    <property type="entry name" value="CB"/>
</dbReference>
<evidence type="ECO:0000256" key="4">
    <source>
        <dbReference type="ARBA" id="ARBA00023172"/>
    </source>
</evidence>
<dbReference type="SUPFAM" id="SSF56349">
    <property type="entry name" value="DNA breaking-rejoining enzymes"/>
    <property type="match status" value="1"/>
</dbReference>
<dbReference type="InterPro" id="IPR050808">
    <property type="entry name" value="Phage_Integrase"/>
</dbReference>
<evidence type="ECO:0000256" key="5">
    <source>
        <dbReference type="PROSITE-ProRule" id="PRU01248"/>
    </source>
</evidence>
<evidence type="ECO:0000313" key="9">
    <source>
        <dbReference type="Proteomes" id="UP000198968"/>
    </source>
</evidence>
<keyword evidence="2" id="KW-0229">DNA integration</keyword>
<dbReference type="InterPro" id="IPR053876">
    <property type="entry name" value="Phage_int_M"/>
</dbReference>
<dbReference type="NCBIfam" id="NF007246">
    <property type="entry name" value="PRK09692.1"/>
    <property type="match status" value="1"/>
</dbReference>
<dbReference type="Gene3D" id="1.10.150.130">
    <property type="match status" value="1"/>
</dbReference>
<dbReference type="InterPro" id="IPR013762">
    <property type="entry name" value="Integrase-like_cat_sf"/>
</dbReference>
<gene>
    <name evidence="8" type="ORF">SAMN05428971_0397</name>
</gene>
<organism evidence="8 9">
    <name type="scientific">Candidatus Pantoea varia</name>
    <dbReference type="NCBI Taxonomy" id="1881036"/>
    <lineage>
        <taxon>Bacteria</taxon>
        <taxon>Pseudomonadati</taxon>
        <taxon>Pseudomonadota</taxon>
        <taxon>Gammaproteobacteria</taxon>
        <taxon>Enterobacterales</taxon>
        <taxon>Erwiniaceae</taxon>
        <taxon>Pantoea</taxon>
    </lineage>
</organism>
<dbReference type="Pfam" id="PF13356">
    <property type="entry name" value="Arm-DNA-bind_3"/>
    <property type="match status" value="1"/>
</dbReference>
<keyword evidence="9" id="KW-1185">Reference proteome</keyword>
<sequence length="421" mass="47874">MARQTKPLNNTEVKNAKAAGRALVLYDGDGLELQVTPGGSKLWRFRYYKPFTRKRAMISFGSYPSVSLSEARQNRESARALLSKDVDPQEHKKAEQLRQKSVSESTFEKVAAEWFKTKEAAGLTTHTLNDIWRSMSKYVFPHIGSMPISSITAQQFIGSLSPTHAAGRLETVKRLSQRINEVMDYALNSGLVTSNPAAKIGKTFHKPKVKHRPALLPEQLPLLMKNLAFASISRQTRCLIEWQLLTMTRPAEAAMTRWDEINFETKEWRIPAGRMKMKRMHIVPLSEQALAVLEVMKPISKHRPHVFPGYRNPQEPMNSQTANMALKRMGFKDILVAHGMRSIASTVLNEKGFQPDVIEAALAHIDTNEVRRAYNRSQYLEQRRDMMAWWGRHVEQSASGNYSFSSGLENDSVNHYHDVKV</sequence>
<dbReference type="PANTHER" id="PTHR30629:SF6">
    <property type="entry name" value="PROPHAGE INTEGRASE INTA-RELATED"/>
    <property type="match status" value="1"/>
</dbReference>
<dbReference type="AlphaFoldDB" id="A0A1I4WWW9"/>
<evidence type="ECO:0000256" key="3">
    <source>
        <dbReference type="ARBA" id="ARBA00023125"/>
    </source>
</evidence>
<keyword evidence="3 5" id="KW-0238">DNA-binding</keyword>
<proteinExistence type="inferred from homology"/>
<dbReference type="PANTHER" id="PTHR30629">
    <property type="entry name" value="PROPHAGE INTEGRASE"/>
    <property type="match status" value="1"/>
</dbReference>
<dbReference type="InterPro" id="IPR010998">
    <property type="entry name" value="Integrase_recombinase_N"/>
</dbReference>
<comment type="similarity">
    <text evidence="1">Belongs to the 'phage' integrase family.</text>
</comment>
<evidence type="ECO:0000256" key="1">
    <source>
        <dbReference type="ARBA" id="ARBA00008857"/>
    </source>
</evidence>
<dbReference type="EMBL" id="FOVG01000001">
    <property type="protein sequence ID" value="SFN18244.1"/>
    <property type="molecule type" value="Genomic_DNA"/>
</dbReference>
<reference evidence="9" key="1">
    <citation type="submission" date="2016-10" db="EMBL/GenBank/DDBJ databases">
        <authorList>
            <person name="Varghese N."/>
            <person name="Submissions S."/>
        </authorList>
    </citation>
    <scope>NUCLEOTIDE SEQUENCE [LARGE SCALE GENOMIC DNA]</scope>
    <source>
        <strain evidence="9">OV426</strain>
    </source>
</reference>
<dbReference type="InterPro" id="IPR011010">
    <property type="entry name" value="DNA_brk_join_enz"/>
</dbReference>
<dbReference type="GO" id="GO:0015074">
    <property type="term" value="P:DNA integration"/>
    <property type="evidence" value="ECO:0007669"/>
    <property type="project" value="UniProtKB-KW"/>
</dbReference>
<feature type="domain" description="Tyr recombinase" evidence="6">
    <location>
        <begin position="210"/>
        <end position="387"/>
    </location>
</feature>
<evidence type="ECO:0000259" key="7">
    <source>
        <dbReference type="PROSITE" id="PS51900"/>
    </source>
</evidence>
<dbReference type="InterPro" id="IPR038488">
    <property type="entry name" value="Integrase_DNA-bd_sf"/>
</dbReference>
<dbReference type="GO" id="GO:0003677">
    <property type="term" value="F:DNA binding"/>
    <property type="evidence" value="ECO:0007669"/>
    <property type="project" value="UniProtKB-UniRule"/>
</dbReference>
<dbReference type="Pfam" id="PF00589">
    <property type="entry name" value="Phage_integrase"/>
    <property type="match status" value="1"/>
</dbReference>
<dbReference type="GO" id="GO:0006310">
    <property type="term" value="P:DNA recombination"/>
    <property type="evidence" value="ECO:0007669"/>
    <property type="project" value="UniProtKB-KW"/>
</dbReference>
<dbReference type="PROSITE" id="PS51900">
    <property type="entry name" value="CB"/>
    <property type="match status" value="1"/>
</dbReference>
<dbReference type="Gene3D" id="1.10.443.10">
    <property type="entry name" value="Intergrase catalytic core"/>
    <property type="match status" value="1"/>
</dbReference>
<dbReference type="InterPro" id="IPR025166">
    <property type="entry name" value="Integrase_DNA_bind_dom"/>
</dbReference>
<dbReference type="Gene3D" id="3.30.160.390">
    <property type="entry name" value="Integrase, DNA-binding domain"/>
    <property type="match status" value="1"/>
</dbReference>
<dbReference type="RefSeq" id="WP_090959346.1">
    <property type="nucleotide sequence ID" value="NZ_FOVG01000001.1"/>
</dbReference>
<evidence type="ECO:0000313" key="8">
    <source>
        <dbReference type="EMBL" id="SFN18244.1"/>
    </source>
</evidence>
<dbReference type="Pfam" id="PF22022">
    <property type="entry name" value="Phage_int_M"/>
    <property type="match status" value="1"/>
</dbReference>
<keyword evidence="4" id="KW-0233">DNA recombination</keyword>
<name>A0A1I4WWW9_9GAMM</name>
<dbReference type="InterPro" id="IPR002104">
    <property type="entry name" value="Integrase_catalytic"/>
</dbReference>
<evidence type="ECO:0000259" key="6">
    <source>
        <dbReference type="PROSITE" id="PS51898"/>
    </source>
</evidence>
<dbReference type="Proteomes" id="UP000198968">
    <property type="component" value="Unassembled WGS sequence"/>
</dbReference>
<accession>A0A1I4WWW9</accession>
<evidence type="ECO:0000256" key="2">
    <source>
        <dbReference type="ARBA" id="ARBA00022908"/>
    </source>
</evidence>
<protein>
    <submittedName>
        <fullName evidence="8">Integrase</fullName>
    </submittedName>
</protein>
<dbReference type="PROSITE" id="PS51898">
    <property type="entry name" value="TYR_RECOMBINASE"/>
    <property type="match status" value="1"/>
</dbReference>